<accession>E9I3Y1</accession>
<organism evidence="7 8">
    <name type="scientific">Daphnia pulex</name>
    <name type="common">Water flea</name>
    <dbReference type="NCBI Taxonomy" id="6669"/>
    <lineage>
        <taxon>Eukaryota</taxon>
        <taxon>Metazoa</taxon>
        <taxon>Ecdysozoa</taxon>
        <taxon>Arthropoda</taxon>
        <taxon>Crustacea</taxon>
        <taxon>Branchiopoda</taxon>
        <taxon>Diplostraca</taxon>
        <taxon>Cladocera</taxon>
        <taxon>Anomopoda</taxon>
        <taxon>Daphniidae</taxon>
        <taxon>Daphnia</taxon>
    </lineage>
</organism>
<dbReference type="Pfam" id="PF01287">
    <property type="entry name" value="eIF-5a"/>
    <property type="match status" value="1"/>
</dbReference>
<dbReference type="GO" id="GO:0003746">
    <property type="term" value="F:translation elongation factor activity"/>
    <property type="evidence" value="ECO:0000318"/>
    <property type="project" value="GO_Central"/>
</dbReference>
<dbReference type="AlphaFoldDB" id="E9I3Y1"/>
<dbReference type="Gene3D" id="2.30.30.30">
    <property type="match status" value="1"/>
</dbReference>
<evidence type="ECO:0000256" key="4">
    <source>
        <dbReference type="ARBA" id="ARBA00023071"/>
    </source>
</evidence>
<evidence type="ECO:0000256" key="2">
    <source>
        <dbReference type="ARBA" id="ARBA00022768"/>
    </source>
</evidence>
<keyword evidence="8" id="KW-1185">Reference proteome</keyword>
<keyword evidence="2" id="KW-0251">Elongation factor</keyword>
<keyword evidence="3 5" id="KW-0648">Protein biosynthesis</keyword>
<evidence type="ECO:0000313" key="7">
    <source>
        <dbReference type="EMBL" id="EFX61299.1"/>
    </source>
</evidence>
<dbReference type="NCBIfam" id="TIGR00037">
    <property type="entry name" value="eIF_5A"/>
    <property type="match status" value="1"/>
</dbReference>
<dbReference type="InterPro" id="IPR048670">
    <property type="entry name" value="IF5A-like_N"/>
</dbReference>
<name>E9I3Y1_DAPPU</name>
<evidence type="ECO:0000256" key="5">
    <source>
        <dbReference type="RuleBase" id="RU362005"/>
    </source>
</evidence>
<dbReference type="GO" id="GO:0003723">
    <property type="term" value="F:RNA binding"/>
    <property type="evidence" value="ECO:0007669"/>
    <property type="project" value="InterPro"/>
</dbReference>
<feature type="non-terminal residue" evidence="7">
    <location>
        <position position="1"/>
    </location>
</feature>
<dbReference type="Gene3D" id="2.40.50.140">
    <property type="entry name" value="Nucleic acid-binding proteins"/>
    <property type="match status" value="1"/>
</dbReference>
<dbReference type="SMART" id="SM01376">
    <property type="entry name" value="eIF-5a"/>
    <property type="match status" value="1"/>
</dbReference>
<feature type="domain" description="Translation initiation factor 5A C-terminal" evidence="6">
    <location>
        <begin position="61"/>
        <end position="133"/>
    </location>
</feature>
<dbReference type="InterPro" id="IPR001884">
    <property type="entry name" value="IF5A-like"/>
</dbReference>
<dbReference type="KEGG" id="dpx:DAPPUDRAFT_69950"/>
<sequence length="135" mass="14978">GDIKKGGYCMLKGFPCKVTEYSTAKPGKHGSAKATIVGIDIFTNKKYEDTAPTGATGSVPNVTKEELEVADIDEDDFVSVILPDGDLKTDLKLPIEDEELYNELKKVWDEREDKTIYFTIQRAVGKEKFIAARSK</sequence>
<protein>
    <recommendedName>
        <fullName evidence="5">Eukaryotic translation initiation factor 5A</fullName>
        <shortName evidence="5">eIF-5A</shortName>
    </recommendedName>
</protein>
<evidence type="ECO:0000259" key="6">
    <source>
        <dbReference type="SMART" id="SM01376"/>
    </source>
</evidence>
<dbReference type="GO" id="GO:0045901">
    <property type="term" value="P:positive regulation of translational elongation"/>
    <property type="evidence" value="ECO:0007669"/>
    <property type="project" value="UniProtKB-UniRule"/>
</dbReference>
<dbReference type="GO" id="GO:0043022">
    <property type="term" value="F:ribosome binding"/>
    <property type="evidence" value="ECO:0007669"/>
    <property type="project" value="UniProtKB-UniRule"/>
</dbReference>
<dbReference type="EMBL" id="GL734807">
    <property type="protein sequence ID" value="EFX61299.1"/>
    <property type="molecule type" value="Genomic_DNA"/>
</dbReference>
<dbReference type="GO" id="GO:0045905">
    <property type="term" value="P:positive regulation of translational termination"/>
    <property type="evidence" value="ECO:0007669"/>
    <property type="project" value="UniProtKB-UniRule"/>
</dbReference>
<dbReference type="SUPFAM" id="SSF50249">
    <property type="entry name" value="Nucleic acid-binding proteins"/>
    <property type="match status" value="1"/>
</dbReference>
<dbReference type="InterPro" id="IPR008991">
    <property type="entry name" value="Translation_prot_SH3-like_sf"/>
</dbReference>
<proteinExistence type="inferred from homology"/>
<comment type="similarity">
    <text evidence="1 5">Belongs to the eIF-5A family.</text>
</comment>
<dbReference type="Pfam" id="PF21485">
    <property type="entry name" value="IF5A-like_N"/>
    <property type="match status" value="1"/>
</dbReference>
<gene>
    <name evidence="7" type="ORF">DAPPUDRAFT_69950</name>
</gene>
<dbReference type="PIRSF" id="PIRSF003025">
    <property type="entry name" value="eIF5A"/>
    <property type="match status" value="1"/>
</dbReference>
<evidence type="ECO:0000256" key="3">
    <source>
        <dbReference type="ARBA" id="ARBA00022917"/>
    </source>
</evidence>
<dbReference type="STRING" id="6669.E9I3Y1"/>
<comment type="function">
    <text evidence="5">Translation factor that promotes translation elongation and termination, particularly upon ribosome stalling at specific amino acid sequence contexts. Binds between the exit (E) and peptidyl (P) site of the ribosome and promotes rescue of stalled ribosome: specifically required for efficient translation of polyproline-containing peptides as well as other motifs that stall the ribosome. Acts as ribosome quality control (RQC) cofactor by joining the RQC complex to facilitate peptidyl transfer during CAT tailing step.</text>
</comment>
<keyword evidence="4 5" id="KW-0385">Hypusine</keyword>
<dbReference type="Proteomes" id="UP000000305">
    <property type="component" value="Unassembled WGS sequence"/>
</dbReference>
<dbReference type="InterPro" id="IPR020189">
    <property type="entry name" value="IF5A_C"/>
</dbReference>
<comment type="PTM">
    <text evidence="5">eIF-5A seems to be the only eukaryotic protein to have a hypusine residue which is a post-translational modification of a lysine by the addition of a butylamino group.</text>
</comment>
<dbReference type="PROSITE" id="PS00302">
    <property type="entry name" value="IF5A_HYPUSINE"/>
    <property type="match status" value="1"/>
</dbReference>
<dbReference type="InterPro" id="IPR014722">
    <property type="entry name" value="Rib_uL2_dom2"/>
</dbReference>
<dbReference type="SUPFAM" id="SSF50104">
    <property type="entry name" value="Translation proteins SH3-like domain"/>
    <property type="match status" value="1"/>
</dbReference>
<evidence type="ECO:0000256" key="1">
    <source>
        <dbReference type="ARBA" id="ARBA00006016"/>
    </source>
</evidence>
<dbReference type="GO" id="GO:0006414">
    <property type="term" value="P:translational elongation"/>
    <property type="evidence" value="ECO:0000318"/>
    <property type="project" value="GO_Central"/>
</dbReference>
<dbReference type="HOGENOM" id="CLU_102600_0_0_1"/>
<dbReference type="eggNOG" id="KOG3271">
    <property type="taxonomic scope" value="Eukaryota"/>
</dbReference>
<dbReference type="InterPro" id="IPR019769">
    <property type="entry name" value="Trans_elong_IF5A_hypusine_site"/>
</dbReference>
<dbReference type="InParanoid" id="E9I3Y1"/>
<dbReference type="InterPro" id="IPR012340">
    <property type="entry name" value="NA-bd_OB-fold"/>
</dbReference>
<dbReference type="PhylomeDB" id="E9I3Y1"/>
<dbReference type="OrthoDB" id="9975114at2759"/>
<dbReference type="PANTHER" id="PTHR11673">
    <property type="entry name" value="TRANSLATION INITIATION FACTOR 5A FAMILY MEMBER"/>
    <property type="match status" value="1"/>
</dbReference>
<evidence type="ECO:0000313" key="8">
    <source>
        <dbReference type="Proteomes" id="UP000000305"/>
    </source>
</evidence>
<reference evidence="7 8" key="1">
    <citation type="journal article" date="2011" name="Science">
        <title>The ecoresponsive genome of Daphnia pulex.</title>
        <authorList>
            <person name="Colbourne J.K."/>
            <person name="Pfrender M.E."/>
            <person name="Gilbert D."/>
            <person name="Thomas W.K."/>
            <person name="Tucker A."/>
            <person name="Oakley T.H."/>
            <person name="Tokishita S."/>
            <person name="Aerts A."/>
            <person name="Arnold G.J."/>
            <person name="Basu M.K."/>
            <person name="Bauer D.J."/>
            <person name="Caceres C.E."/>
            <person name="Carmel L."/>
            <person name="Casola C."/>
            <person name="Choi J.H."/>
            <person name="Detter J.C."/>
            <person name="Dong Q."/>
            <person name="Dusheyko S."/>
            <person name="Eads B.D."/>
            <person name="Frohlich T."/>
            <person name="Geiler-Samerotte K.A."/>
            <person name="Gerlach D."/>
            <person name="Hatcher P."/>
            <person name="Jogdeo S."/>
            <person name="Krijgsveld J."/>
            <person name="Kriventseva E.V."/>
            <person name="Kultz D."/>
            <person name="Laforsch C."/>
            <person name="Lindquist E."/>
            <person name="Lopez J."/>
            <person name="Manak J.R."/>
            <person name="Muller J."/>
            <person name="Pangilinan J."/>
            <person name="Patwardhan R.P."/>
            <person name="Pitluck S."/>
            <person name="Pritham E.J."/>
            <person name="Rechtsteiner A."/>
            <person name="Rho M."/>
            <person name="Rogozin I.B."/>
            <person name="Sakarya O."/>
            <person name="Salamov A."/>
            <person name="Schaack S."/>
            <person name="Shapiro H."/>
            <person name="Shiga Y."/>
            <person name="Skalitzky C."/>
            <person name="Smith Z."/>
            <person name="Souvorov A."/>
            <person name="Sung W."/>
            <person name="Tang Z."/>
            <person name="Tsuchiya D."/>
            <person name="Tu H."/>
            <person name="Vos H."/>
            <person name="Wang M."/>
            <person name="Wolf Y.I."/>
            <person name="Yamagata H."/>
            <person name="Yamada T."/>
            <person name="Ye Y."/>
            <person name="Shaw J.R."/>
            <person name="Andrews J."/>
            <person name="Crease T.J."/>
            <person name="Tang H."/>
            <person name="Lucas S.M."/>
            <person name="Robertson H.M."/>
            <person name="Bork P."/>
            <person name="Koonin E.V."/>
            <person name="Zdobnov E.M."/>
            <person name="Grigoriev I.V."/>
            <person name="Lynch M."/>
            <person name="Boore J.L."/>
        </authorList>
    </citation>
    <scope>NUCLEOTIDE SEQUENCE [LARGE SCALE GENOMIC DNA]</scope>
</reference>